<protein>
    <recommendedName>
        <fullName evidence="3">OmpA-like domain-containing protein</fullName>
    </recommendedName>
</protein>
<accession>A0A0F9DR11</accession>
<evidence type="ECO:0000313" key="2">
    <source>
        <dbReference type="EMBL" id="KKL20091.1"/>
    </source>
</evidence>
<reference evidence="2" key="1">
    <citation type="journal article" date="2015" name="Nature">
        <title>Complex archaea that bridge the gap between prokaryotes and eukaryotes.</title>
        <authorList>
            <person name="Spang A."/>
            <person name="Saw J.H."/>
            <person name="Jorgensen S.L."/>
            <person name="Zaremba-Niedzwiedzka K."/>
            <person name="Martijn J."/>
            <person name="Lind A.E."/>
            <person name="van Eijk R."/>
            <person name="Schleper C."/>
            <person name="Guy L."/>
            <person name="Ettema T.J."/>
        </authorList>
    </citation>
    <scope>NUCLEOTIDE SEQUENCE</scope>
</reference>
<comment type="caution">
    <text evidence="2">The sequence shown here is derived from an EMBL/GenBank/DDBJ whole genome shotgun (WGS) entry which is preliminary data.</text>
</comment>
<sequence>MKTVFISLFLLIGTTLTLQAQRKSDLIAEIESLKSQLDSVSSEVLDARKNERVAQARATSFEAQVTSLQQSNNTLMSNISNFTAVSNKNSDIANSAIESLQATEGKLRSIKNAIASNDSTIIVVLTNVKQTLGEEAKIAVSNGAVVVSSDLTSLYGSDSGTTLTPEAEVWSEKLASILKANPTTAIDIEGLSMTGDLNVPAQQALAISTVLQSKFAIAPERISTVGKDGNLKEGVQVKIHPKFSDFYLMVREEMKN</sequence>
<evidence type="ECO:0000256" key="1">
    <source>
        <dbReference type="SAM" id="Coils"/>
    </source>
</evidence>
<keyword evidence="1" id="KW-0175">Coiled coil</keyword>
<dbReference type="AlphaFoldDB" id="A0A0F9DR11"/>
<gene>
    <name evidence="2" type="ORF">LCGC14_2458930</name>
</gene>
<name>A0A0F9DR11_9ZZZZ</name>
<dbReference type="EMBL" id="LAZR01038232">
    <property type="protein sequence ID" value="KKL20091.1"/>
    <property type="molecule type" value="Genomic_DNA"/>
</dbReference>
<organism evidence="2">
    <name type="scientific">marine sediment metagenome</name>
    <dbReference type="NCBI Taxonomy" id="412755"/>
    <lineage>
        <taxon>unclassified sequences</taxon>
        <taxon>metagenomes</taxon>
        <taxon>ecological metagenomes</taxon>
    </lineage>
</organism>
<evidence type="ECO:0008006" key="3">
    <source>
        <dbReference type="Google" id="ProtNLM"/>
    </source>
</evidence>
<proteinExistence type="predicted"/>
<feature type="coiled-coil region" evidence="1">
    <location>
        <begin position="23"/>
        <end position="50"/>
    </location>
</feature>